<dbReference type="CDD" id="cd24013">
    <property type="entry name" value="ASKHA_ATPase_BT3980-like"/>
    <property type="match status" value="1"/>
</dbReference>
<sequence>MDNRNYQYLDNNFDPEQTGGYTLLVSADANGFSFAVTDGNKLLLLSDRVDLGVLNLPGGDNELLFKNYRQRIIGVPNTGFTFIPVRVFNPEKAADFARFLDVKPSEKVFSQPLDADNQVLFKVRGDLINALAEKFDTKDVVFGAMGWIKAVAGDGPANQYLYLNVTGNLVEILNFRDGKLRFYNNFEFMNGDELAYFSTVVASELQLPDEAVTLVLSGDIIPDDENGSRLAKFFRRVEINTTCPVKLPKQLHSNSLLYLTALNLCGSSEEN</sequence>
<dbReference type="EMBL" id="CP042436">
    <property type="protein sequence ID" value="QEC64710.1"/>
    <property type="molecule type" value="Genomic_DNA"/>
</dbReference>
<reference evidence="1 2" key="1">
    <citation type="journal article" date="2017" name="Curr. Microbiol.">
        <title>Mucilaginibacter ginsenosidivorans sp. nov., Isolated from Soil of Ginseng Field.</title>
        <authorList>
            <person name="Kim M.M."/>
            <person name="Siddiqi M.Z."/>
            <person name="Im W.T."/>
        </authorList>
    </citation>
    <scope>NUCLEOTIDE SEQUENCE [LARGE SCALE GENOMIC DNA]</scope>
    <source>
        <strain evidence="1 2">Gsoil 3017</strain>
    </source>
</reference>
<dbReference type="RefSeq" id="WP_147033544.1">
    <property type="nucleotide sequence ID" value="NZ_CP042436.1"/>
</dbReference>
<name>A0A5B8UZU2_9SPHI</name>
<organism evidence="1 2">
    <name type="scientific">Mucilaginibacter ginsenosidivorans</name>
    <dbReference type="NCBI Taxonomy" id="398053"/>
    <lineage>
        <taxon>Bacteria</taxon>
        <taxon>Pseudomonadati</taxon>
        <taxon>Bacteroidota</taxon>
        <taxon>Sphingobacteriia</taxon>
        <taxon>Sphingobacteriales</taxon>
        <taxon>Sphingobacteriaceae</taxon>
        <taxon>Mucilaginibacter</taxon>
    </lineage>
</organism>
<keyword evidence="2" id="KW-1185">Reference proteome</keyword>
<proteinExistence type="predicted"/>
<dbReference type="Gene3D" id="3.30.420.260">
    <property type="match status" value="1"/>
</dbReference>
<dbReference type="KEGG" id="mgin:FRZ54_19795"/>
<accession>A0A5B8UZU2</accession>
<dbReference type="OrthoDB" id="765136at2"/>
<dbReference type="AlphaFoldDB" id="A0A5B8UZU2"/>
<dbReference type="Proteomes" id="UP000321479">
    <property type="component" value="Chromosome"/>
</dbReference>
<dbReference type="InterPro" id="IPR024213">
    <property type="entry name" value="DUF3822"/>
</dbReference>
<evidence type="ECO:0000313" key="1">
    <source>
        <dbReference type="EMBL" id="QEC64710.1"/>
    </source>
</evidence>
<dbReference type="Gene3D" id="3.30.420.250">
    <property type="match status" value="1"/>
</dbReference>
<evidence type="ECO:0000313" key="2">
    <source>
        <dbReference type="Proteomes" id="UP000321479"/>
    </source>
</evidence>
<protein>
    <submittedName>
        <fullName evidence="1">DUF3822 family protein</fullName>
    </submittedName>
</protein>
<dbReference type="Pfam" id="PF12864">
    <property type="entry name" value="DUF3822"/>
    <property type="match status" value="1"/>
</dbReference>
<gene>
    <name evidence="1" type="ORF">FRZ54_19795</name>
</gene>